<dbReference type="InterPro" id="IPR025391">
    <property type="entry name" value="DUF4123"/>
</dbReference>
<evidence type="ECO:0000259" key="1">
    <source>
        <dbReference type="Pfam" id="PF13503"/>
    </source>
</evidence>
<evidence type="ECO:0000313" key="2">
    <source>
        <dbReference type="EMBL" id="MDX7987857.1"/>
    </source>
</evidence>
<organism evidence="2 3">
    <name type="scientific">Xenorhabdus santafensis</name>
    <dbReference type="NCBI Taxonomy" id="2582833"/>
    <lineage>
        <taxon>Bacteria</taxon>
        <taxon>Pseudomonadati</taxon>
        <taxon>Pseudomonadota</taxon>
        <taxon>Gammaproteobacteria</taxon>
        <taxon>Enterobacterales</taxon>
        <taxon>Morganellaceae</taxon>
        <taxon>Xenorhabdus</taxon>
    </lineage>
</organism>
<dbReference type="EMBL" id="VCDN01000043">
    <property type="protein sequence ID" value="MDX7987857.1"/>
    <property type="molecule type" value="Genomic_DNA"/>
</dbReference>
<dbReference type="Proteomes" id="UP001271890">
    <property type="component" value="Unassembled WGS sequence"/>
</dbReference>
<reference evidence="3" key="1">
    <citation type="journal article" date="2024" name="Toxins">
        <title>Genome Sequence Analysis of Native Xenorhabdus Strains Isolated from Entomopathogenic Nematodes in Argentina.</title>
        <authorList>
            <person name="Palma L."/>
            <person name="Frizzo L."/>
            <person name="Kaiser S."/>
            <person name="Berry C."/>
            <person name="Caballero P."/>
            <person name="Bode H.B."/>
            <person name="Del Valle E.E."/>
        </authorList>
    </citation>
    <scope>NUCLEOTIDE SEQUENCE [LARGE SCALE GENOMIC DNA]</scope>
    <source>
        <strain evidence="3">12</strain>
    </source>
</reference>
<proteinExistence type="predicted"/>
<gene>
    <name evidence="2" type="ORF">FE392_11015</name>
</gene>
<protein>
    <submittedName>
        <fullName evidence="2">DUF4123 domain-containing protein</fullName>
    </submittedName>
</protein>
<sequence length="268" mass="30503">MTAAANHPFSWTAWFSAPDKAPVFLIVNQLAVPNPVDIFYANDWVAQAFPLYSGTPLAHLMEQGPWLIQPKADSLSSLGRLLDRRALSDESWGWAYRSEVAWQAQLPHWQRHQFATLRDEQVVFRLMDTRIIRVLMPAMQPTDWTSLLNPVTEVMLDMPTPTIFSRPVGCPISQIERPFVLEPHLITAWEQSDLALEGYAQSLAYELWEEQGELAMKLDTPSGALPQRLFSWLKHRRQQGSGLQALTFHDFLAESGTNTSRLNQKGLH</sequence>
<dbReference type="Pfam" id="PF13503">
    <property type="entry name" value="DUF4123"/>
    <property type="match status" value="1"/>
</dbReference>
<keyword evidence="3" id="KW-1185">Reference proteome</keyword>
<name>A0ABU4SAN9_9GAMM</name>
<feature type="domain" description="DUF4123" evidence="1">
    <location>
        <begin position="23"/>
        <end position="145"/>
    </location>
</feature>
<comment type="caution">
    <text evidence="2">The sequence shown here is derived from an EMBL/GenBank/DDBJ whole genome shotgun (WGS) entry which is preliminary data.</text>
</comment>
<evidence type="ECO:0000313" key="3">
    <source>
        <dbReference type="Proteomes" id="UP001271890"/>
    </source>
</evidence>
<accession>A0ABU4SAN9</accession>